<gene>
    <name evidence="2" type="ORF">BJ212DRAFT_1385095</name>
</gene>
<dbReference type="GeneID" id="64630807"/>
<feature type="signal peptide" evidence="1">
    <location>
        <begin position="1"/>
        <end position="20"/>
    </location>
</feature>
<keyword evidence="3" id="KW-1185">Reference proteome</keyword>
<dbReference type="Proteomes" id="UP000807769">
    <property type="component" value="Unassembled WGS sequence"/>
</dbReference>
<keyword evidence="1" id="KW-0732">Signal</keyword>
<proteinExistence type="predicted"/>
<evidence type="ECO:0000313" key="3">
    <source>
        <dbReference type="Proteomes" id="UP000807769"/>
    </source>
</evidence>
<protein>
    <submittedName>
        <fullName evidence="2">Uncharacterized protein</fullName>
    </submittedName>
</protein>
<reference evidence="2" key="1">
    <citation type="journal article" date="2020" name="New Phytol.">
        <title>Comparative genomics reveals dynamic genome evolution in host specialist ectomycorrhizal fungi.</title>
        <authorList>
            <person name="Lofgren L.A."/>
            <person name="Nguyen N.H."/>
            <person name="Vilgalys R."/>
            <person name="Ruytinx J."/>
            <person name="Liao H.L."/>
            <person name="Branco S."/>
            <person name="Kuo A."/>
            <person name="LaButti K."/>
            <person name="Lipzen A."/>
            <person name="Andreopoulos W."/>
            <person name="Pangilinan J."/>
            <person name="Riley R."/>
            <person name="Hundley H."/>
            <person name="Na H."/>
            <person name="Barry K."/>
            <person name="Grigoriev I.V."/>
            <person name="Stajich J.E."/>
            <person name="Kennedy P.G."/>
        </authorList>
    </citation>
    <scope>NUCLEOTIDE SEQUENCE</scope>
    <source>
        <strain evidence="2">MN1</strain>
    </source>
</reference>
<dbReference type="RefSeq" id="XP_041188416.1">
    <property type="nucleotide sequence ID" value="XM_041336791.1"/>
</dbReference>
<evidence type="ECO:0000256" key="1">
    <source>
        <dbReference type="SAM" id="SignalP"/>
    </source>
</evidence>
<dbReference type="AlphaFoldDB" id="A0A9P7E124"/>
<evidence type="ECO:0000313" key="2">
    <source>
        <dbReference type="EMBL" id="KAG1808031.1"/>
    </source>
</evidence>
<feature type="chain" id="PRO_5040379316" evidence="1">
    <location>
        <begin position="21"/>
        <end position="73"/>
    </location>
</feature>
<organism evidence="2 3">
    <name type="scientific">Suillus subaureus</name>
    <dbReference type="NCBI Taxonomy" id="48587"/>
    <lineage>
        <taxon>Eukaryota</taxon>
        <taxon>Fungi</taxon>
        <taxon>Dikarya</taxon>
        <taxon>Basidiomycota</taxon>
        <taxon>Agaricomycotina</taxon>
        <taxon>Agaricomycetes</taxon>
        <taxon>Agaricomycetidae</taxon>
        <taxon>Boletales</taxon>
        <taxon>Suillineae</taxon>
        <taxon>Suillaceae</taxon>
        <taxon>Suillus</taxon>
    </lineage>
</organism>
<sequence>MNLQLLRVEFFLTQISVAYASTVSSPLHIYGITVDFSKPEMNVRSAEVRMGKLHLRIERKAGNSWQQTFSIPM</sequence>
<dbReference type="EMBL" id="JABBWG010000040">
    <property type="protein sequence ID" value="KAG1808031.1"/>
    <property type="molecule type" value="Genomic_DNA"/>
</dbReference>
<dbReference type="OrthoDB" id="2658245at2759"/>
<accession>A0A9P7E124</accession>
<name>A0A9P7E124_9AGAM</name>
<comment type="caution">
    <text evidence="2">The sequence shown here is derived from an EMBL/GenBank/DDBJ whole genome shotgun (WGS) entry which is preliminary data.</text>
</comment>